<comment type="caution">
    <text evidence="11">The sequence shown here is derived from an EMBL/GenBank/DDBJ whole genome shotgun (WGS) entry which is preliminary data.</text>
</comment>
<feature type="domain" description="SB" evidence="9">
    <location>
        <begin position="416"/>
        <end position="484"/>
    </location>
</feature>
<dbReference type="PROSITE" id="PS51322">
    <property type="entry name" value="UEV"/>
    <property type="match status" value="1"/>
</dbReference>
<evidence type="ECO:0000313" key="11">
    <source>
        <dbReference type="EMBL" id="KAJ7046745.1"/>
    </source>
</evidence>
<accession>A0AAD6XFZ4</accession>
<dbReference type="SUPFAM" id="SSF54495">
    <property type="entry name" value="UBC-like"/>
    <property type="match status" value="1"/>
</dbReference>
<dbReference type="InterPro" id="IPR008883">
    <property type="entry name" value="UEV_N"/>
</dbReference>
<evidence type="ECO:0000256" key="8">
    <source>
        <dbReference type="SAM" id="MobiDB-lite"/>
    </source>
</evidence>
<evidence type="ECO:0000256" key="3">
    <source>
        <dbReference type="ARBA" id="ARBA00022448"/>
    </source>
</evidence>
<evidence type="ECO:0000256" key="6">
    <source>
        <dbReference type="ARBA" id="ARBA00023054"/>
    </source>
</evidence>
<feature type="compositionally biased region" description="Pro residues" evidence="8">
    <location>
        <begin position="238"/>
        <end position="261"/>
    </location>
</feature>
<reference evidence="11" key="1">
    <citation type="submission" date="2023-03" db="EMBL/GenBank/DDBJ databases">
        <title>Massive genome expansion in bonnet fungi (Mycena s.s.) driven by repeated elements and novel gene families across ecological guilds.</title>
        <authorList>
            <consortium name="Lawrence Berkeley National Laboratory"/>
            <person name="Harder C.B."/>
            <person name="Miyauchi S."/>
            <person name="Viragh M."/>
            <person name="Kuo A."/>
            <person name="Thoen E."/>
            <person name="Andreopoulos B."/>
            <person name="Lu D."/>
            <person name="Skrede I."/>
            <person name="Drula E."/>
            <person name="Henrissat B."/>
            <person name="Morin E."/>
            <person name="Kohler A."/>
            <person name="Barry K."/>
            <person name="LaButti K."/>
            <person name="Morin E."/>
            <person name="Salamov A."/>
            <person name="Lipzen A."/>
            <person name="Mereny Z."/>
            <person name="Hegedus B."/>
            <person name="Baldrian P."/>
            <person name="Stursova M."/>
            <person name="Weitz H."/>
            <person name="Taylor A."/>
            <person name="Grigoriev I.V."/>
            <person name="Nagy L.G."/>
            <person name="Martin F."/>
            <person name="Kauserud H."/>
        </authorList>
    </citation>
    <scope>NUCLEOTIDE SEQUENCE</scope>
    <source>
        <strain evidence="11">CBHHK200</strain>
    </source>
</reference>
<proteinExistence type="inferred from homology"/>
<feature type="region of interest" description="Disordered" evidence="8">
    <location>
        <begin position="154"/>
        <end position="293"/>
    </location>
</feature>
<dbReference type="GO" id="GO:0043162">
    <property type="term" value="P:ubiquitin-dependent protein catabolic process via the multivesicular body sorting pathway"/>
    <property type="evidence" value="ECO:0007669"/>
    <property type="project" value="UniProtKB-ARBA"/>
</dbReference>
<dbReference type="InterPro" id="IPR037202">
    <property type="entry name" value="ESCRT_assembly_dom"/>
</dbReference>
<feature type="compositionally biased region" description="Pro residues" evidence="8">
    <location>
        <begin position="279"/>
        <end position="289"/>
    </location>
</feature>
<dbReference type="GO" id="GO:0072666">
    <property type="term" value="P:establishment of protein localization to vacuole"/>
    <property type="evidence" value="ECO:0007669"/>
    <property type="project" value="UniProtKB-ARBA"/>
</dbReference>
<feature type="compositionally biased region" description="Low complexity" evidence="8">
    <location>
        <begin position="155"/>
        <end position="172"/>
    </location>
</feature>
<dbReference type="InterPro" id="IPR017916">
    <property type="entry name" value="SB_dom"/>
</dbReference>
<protein>
    <submittedName>
        <fullName evidence="11">UEV-domain-containing protein</fullName>
    </submittedName>
</protein>
<dbReference type="GO" id="GO:0043130">
    <property type="term" value="F:ubiquitin binding"/>
    <property type="evidence" value="ECO:0007669"/>
    <property type="project" value="TreeGrafter"/>
</dbReference>
<comment type="subcellular location">
    <subcellularLocation>
        <location evidence="1">Endosome</location>
    </subcellularLocation>
</comment>
<evidence type="ECO:0000256" key="4">
    <source>
        <dbReference type="ARBA" id="ARBA00022753"/>
    </source>
</evidence>
<organism evidence="11 12">
    <name type="scientific">Mycena alexandri</name>
    <dbReference type="NCBI Taxonomy" id="1745969"/>
    <lineage>
        <taxon>Eukaryota</taxon>
        <taxon>Fungi</taxon>
        <taxon>Dikarya</taxon>
        <taxon>Basidiomycota</taxon>
        <taxon>Agaricomycotina</taxon>
        <taxon>Agaricomycetes</taxon>
        <taxon>Agaricomycetidae</taxon>
        <taxon>Agaricales</taxon>
        <taxon>Marasmiineae</taxon>
        <taxon>Mycenaceae</taxon>
        <taxon>Mycena</taxon>
    </lineage>
</organism>
<evidence type="ECO:0000256" key="7">
    <source>
        <dbReference type="PROSITE-ProRule" id="PRU00644"/>
    </source>
</evidence>
<gene>
    <name evidence="11" type="ORF">C8F04DRAFT_1023558</name>
</gene>
<dbReference type="GO" id="GO:0000813">
    <property type="term" value="C:ESCRT I complex"/>
    <property type="evidence" value="ECO:0007669"/>
    <property type="project" value="TreeGrafter"/>
</dbReference>
<feature type="compositionally biased region" description="Pro residues" evidence="8">
    <location>
        <begin position="182"/>
        <end position="195"/>
    </location>
</feature>
<dbReference type="InterPro" id="IPR016135">
    <property type="entry name" value="UBQ-conjugating_enzyme/RWD"/>
</dbReference>
<evidence type="ECO:0000256" key="2">
    <source>
        <dbReference type="ARBA" id="ARBA00009594"/>
    </source>
</evidence>
<evidence type="ECO:0000259" key="10">
    <source>
        <dbReference type="PROSITE" id="PS51322"/>
    </source>
</evidence>
<dbReference type="PANTHER" id="PTHR23306:SF3">
    <property type="entry name" value="TUMOR SUPPRESSOR PROTEIN 101"/>
    <property type="match status" value="1"/>
</dbReference>
<dbReference type="Pfam" id="PF09454">
    <property type="entry name" value="Vps23_core"/>
    <property type="match status" value="1"/>
</dbReference>
<keyword evidence="4" id="KW-0967">Endosome</keyword>
<feature type="domain" description="UEV" evidence="10">
    <location>
        <begin position="5"/>
        <end position="150"/>
    </location>
</feature>
<evidence type="ECO:0000256" key="5">
    <source>
        <dbReference type="ARBA" id="ARBA00022927"/>
    </source>
</evidence>
<keyword evidence="12" id="KW-1185">Reference proteome</keyword>
<dbReference type="PANTHER" id="PTHR23306">
    <property type="entry name" value="TUMOR SUSCEPTIBILITY GENE 101 PROTEIN-RELATED"/>
    <property type="match status" value="1"/>
</dbReference>
<dbReference type="Gene3D" id="6.10.140.820">
    <property type="match status" value="1"/>
</dbReference>
<evidence type="ECO:0000259" key="9">
    <source>
        <dbReference type="PROSITE" id="PS51312"/>
    </source>
</evidence>
<dbReference type="Proteomes" id="UP001218188">
    <property type="component" value="Unassembled WGS sequence"/>
</dbReference>
<evidence type="ECO:0000256" key="1">
    <source>
        <dbReference type="ARBA" id="ARBA00004177"/>
    </source>
</evidence>
<dbReference type="PRINTS" id="PR01217">
    <property type="entry name" value="PRICHEXTENSN"/>
</dbReference>
<name>A0AAD6XFZ4_9AGAR</name>
<dbReference type="EMBL" id="JARJCM010000002">
    <property type="protein sequence ID" value="KAJ7046745.1"/>
    <property type="molecule type" value="Genomic_DNA"/>
</dbReference>
<sequence>MDQLSLTHKWLREQVASYSAGERVFADVDSALARFPSLRPKSDVYTYDDGRTQLLLCIHGLLPIAFRGASYNIPVAVWLTREYPREPPLPYVVPTADMLVKPGPHLDVSGRSSVDYIQQWARKSEGCSLSSLIDAMQAEFSRVPPVYAKPKDTIQVAQASSQASRASPLQQSGQPSMQSPARPHPPVLPPKPQTPLSPQNTSGFPGGMPQASPAPGTLAARPPPPLPPHPRADLGPPQYRPAPAPAPPPPHYQAPPVPWSPPADQQPHWVASPNFAAPTPGPPPPPAPAPNFLDEEAPELVLHAPQAVPGAPAPPRPPNPELLRLHAAVHAKLFSELSSLGHALALDAERLRAHQADLLAGEPAIRDEMGRLEAVRDVCRTAAGRMRGAVEAAERNVADLKGKSNPEVDELVCSTTIVHNQLINLVAEDNAIEDTTFHLSKALNSGRIDLERFLRSCRLLAEEQFMKRALIEKIQTNIPMGQAGY</sequence>
<keyword evidence="5 7" id="KW-0653">Protein transport</keyword>
<keyword evidence="3 7" id="KW-0813">Transport</keyword>
<dbReference type="GO" id="GO:0006886">
    <property type="term" value="P:intracellular protein transport"/>
    <property type="evidence" value="ECO:0007669"/>
    <property type="project" value="UniProtKB-ARBA"/>
</dbReference>
<comment type="similarity">
    <text evidence="2">Belongs to the ubiquitin-conjugating enzyme family. UEV subfamily.</text>
</comment>
<evidence type="ECO:0000313" key="12">
    <source>
        <dbReference type="Proteomes" id="UP001218188"/>
    </source>
</evidence>
<dbReference type="Pfam" id="PF05743">
    <property type="entry name" value="UEV"/>
    <property type="match status" value="1"/>
</dbReference>
<dbReference type="Gene3D" id="3.10.110.10">
    <property type="entry name" value="Ubiquitin Conjugating Enzyme"/>
    <property type="match status" value="1"/>
</dbReference>
<dbReference type="CDD" id="cd11685">
    <property type="entry name" value="UEV_TSG101-like"/>
    <property type="match status" value="1"/>
</dbReference>
<dbReference type="PROSITE" id="PS51312">
    <property type="entry name" value="SB"/>
    <property type="match status" value="1"/>
</dbReference>
<dbReference type="InterPro" id="IPR052070">
    <property type="entry name" value="ESCRT-I_UEV_domain"/>
</dbReference>
<dbReference type="SUPFAM" id="SSF140111">
    <property type="entry name" value="Endosomal sorting complex assembly domain"/>
    <property type="match status" value="1"/>
</dbReference>
<keyword evidence="6" id="KW-0175">Coiled coil</keyword>
<dbReference type="AlphaFoldDB" id="A0AAD6XFZ4"/>